<dbReference type="PANTHER" id="PTHR34218">
    <property type="entry name" value="PEPTIDASE S45 PENICILLIN AMIDASE"/>
    <property type="match status" value="1"/>
</dbReference>
<dbReference type="InterPro" id="IPR029055">
    <property type="entry name" value="Ntn_hydrolases_N"/>
</dbReference>
<protein>
    <submittedName>
        <fullName evidence="5">Penicillin acylase family protein</fullName>
    </submittedName>
</protein>
<evidence type="ECO:0000256" key="1">
    <source>
        <dbReference type="ARBA" id="ARBA00006586"/>
    </source>
</evidence>
<dbReference type="InterPro" id="IPR043147">
    <property type="entry name" value="Penicillin_amidase_A-knob"/>
</dbReference>
<evidence type="ECO:0000256" key="4">
    <source>
        <dbReference type="ARBA" id="ARBA00023145"/>
    </source>
</evidence>
<keyword evidence="6" id="KW-1185">Reference proteome</keyword>
<evidence type="ECO:0000313" key="6">
    <source>
        <dbReference type="Proteomes" id="UP001165541"/>
    </source>
</evidence>
<evidence type="ECO:0000313" key="5">
    <source>
        <dbReference type="EMBL" id="MCM5681098.1"/>
    </source>
</evidence>
<dbReference type="Gene3D" id="1.10.1400.10">
    <property type="match status" value="1"/>
</dbReference>
<keyword evidence="2" id="KW-0732">Signal</keyword>
<dbReference type="Proteomes" id="UP001165541">
    <property type="component" value="Unassembled WGS sequence"/>
</dbReference>
<dbReference type="Gene3D" id="2.30.120.10">
    <property type="match status" value="1"/>
</dbReference>
<dbReference type="SUPFAM" id="SSF56235">
    <property type="entry name" value="N-terminal nucleophile aminohydrolases (Ntn hydrolases)"/>
    <property type="match status" value="1"/>
</dbReference>
<dbReference type="PANTHER" id="PTHR34218:SF3">
    <property type="entry name" value="ACYL-HOMOSERINE LACTONE ACYLASE PVDQ"/>
    <property type="match status" value="1"/>
</dbReference>
<comment type="similarity">
    <text evidence="1">Belongs to the peptidase S45 family.</text>
</comment>
<dbReference type="Pfam" id="PF01804">
    <property type="entry name" value="Penicil_amidase"/>
    <property type="match status" value="1"/>
</dbReference>
<evidence type="ECO:0000256" key="3">
    <source>
        <dbReference type="ARBA" id="ARBA00022801"/>
    </source>
</evidence>
<dbReference type="Gene3D" id="1.10.439.10">
    <property type="entry name" value="Penicillin Amidohydrolase, domain 1"/>
    <property type="match status" value="1"/>
</dbReference>
<gene>
    <name evidence="5" type="ORF">M8A51_16350</name>
</gene>
<comment type="caution">
    <text evidence="5">The sequence shown here is derived from an EMBL/GenBank/DDBJ whole genome shotgun (WGS) entry which is preliminary data.</text>
</comment>
<sequence>MRTHRHGAAIGTALLALVLAGLAPHARSRGMDATDAPPAAAVELRRTADGIPHIRAGRWRDLGYGVGHVQAEDALCTLAEGFVTFEGRRSYFFGASARPARVSTFGQSKNLDLDFFFRAFVDERVVQRYRDEQPRELNELIEGYAAGYNRYLTQARGPQTGRPAHACLQQAWVRPIGAEDVYRRMYVAHLAAGYAHFIPQLTHARPASADAPQAETAGREALRRLLAHRVGDRPALGSNAIAFGRQATGEAGGVLLGNPHWYWGGPDRFYQMHLTIPGRLDVAGVSFLGIPVVMIGFNRDVAWSHTVSEARRFGLFELSLVEGSPTRYRVDGRVESMQARRVTVEVRGEGGKPRRVARTFYRSRYGPIVDLGAQDAAFGWGRERALALRDVNADNFRVFRNFFYWNQAKSLDEFIEIQRREAAVPWVNTLAIGRGDGRVWYADVGAVPNVPDPLRQSCATPLAEGFAQVDPLTPLLDGSRSACDWQHDPAAAQPGTMPAAAQPSLLREDYVANMNDSYWLTQPAQPLEGFPSLLGGERRALSLRGRLGHEMAQSLVTSAAGSSAELARRVMRDALHPRVYSAEQFKAQLLDPACRQRHVGKVDLGSACDILGRWPNTAGADDRGVLLWEAFWRRVRDIPESELFRQAFSASAPLSTPHQANGADPRVARALADAVVEFRRAGRALDEPLGRRRYVRSEGHRVPLYGGCHGHGNFVVACNENDMDAMSPDSLANSYLQVVRFTPEGVEAHTLLAHGQRDTAVDNGDGIEPVRRYADKQWLRFPFTDGEIVGDPALQRTVLHP</sequence>
<dbReference type="InterPro" id="IPR043146">
    <property type="entry name" value="Penicillin_amidase_N_B-knob"/>
</dbReference>
<keyword evidence="3" id="KW-0378">Hydrolase</keyword>
<dbReference type="Gene3D" id="3.60.20.10">
    <property type="entry name" value="Glutamine Phosphoribosylpyrophosphate, subunit 1, domain 1"/>
    <property type="match status" value="1"/>
</dbReference>
<reference evidence="5" key="1">
    <citation type="submission" date="2022-05" db="EMBL/GenBank/DDBJ databases">
        <title>Schlegelella sp. nov., isolated from mangrove soil.</title>
        <authorList>
            <person name="Liu Y."/>
            <person name="Ge X."/>
            <person name="Liu W."/>
        </authorList>
    </citation>
    <scope>NUCLEOTIDE SEQUENCE</scope>
    <source>
        <strain evidence="5">S2-27</strain>
    </source>
</reference>
<dbReference type="InterPro" id="IPR002692">
    <property type="entry name" value="S45"/>
</dbReference>
<keyword evidence="4" id="KW-0865">Zymogen</keyword>
<organism evidence="5 6">
    <name type="scientific">Caldimonas mangrovi</name>
    <dbReference type="NCBI Taxonomy" id="2944811"/>
    <lineage>
        <taxon>Bacteria</taxon>
        <taxon>Pseudomonadati</taxon>
        <taxon>Pseudomonadota</taxon>
        <taxon>Betaproteobacteria</taxon>
        <taxon>Burkholderiales</taxon>
        <taxon>Sphaerotilaceae</taxon>
        <taxon>Caldimonas</taxon>
    </lineage>
</organism>
<evidence type="ECO:0000256" key="2">
    <source>
        <dbReference type="ARBA" id="ARBA00022729"/>
    </source>
</evidence>
<proteinExistence type="inferred from homology"/>
<name>A0ABT0YQT1_9BURK</name>
<dbReference type="EMBL" id="JAMKFE010000010">
    <property type="protein sequence ID" value="MCM5681098.1"/>
    <property type="molecule type" value="Genomic_DNA"/>
</dbReference>
<accession>A0ABT0YQT1</accession>
<dbReference type="InterPro" id="IPR023343">
    <property type="entry name" value="Penicillin_amidase_dom1"/>
</dbReference>